<evidence type="ECO:0008006" key="4">
    <source>
        <dbReference type="Google" id="ProtNLM"/>
    </source>
</evidence>
<evidence type="ECO:0000256" key="1">
    <source>
        <dbReference type="SAM" id="MobiDB-lite"/>
    </source>
</evidence>
<gene>
    <name evidence="2" type="ORF">LNAOJCKE_0412</name>
</gene>
<sequence>MKKVGDGKYLVFEEGALSYVPPPKRVGPFNHRPRKRRPGFREVENKGAQSDRHELERPGWKKWRGRIQADNHANLPRSRSGRAKGQTDGTTREQMTLKNEYLAALFGEQDGELEEAASHINSEPNPLKRIAMRRYLKMIVMGASDRDVQKALDKILEFNAARPVEKQKIEVKTVAEDVEGAWDEDLGLGDFIPGKDACPPKTN</sequence>
<dbReference type="RefSeq" id="WP_238222004.1">
    <property type="nucleotide sequence ID" value="NZ_BAAADH010000020.1"/>
</dbReference>
<organism evidence="2 3">
    <name type="scientific">Methylorubrum aminovorans</name>
    <dbReference type="NCBI Taxonomy" id="269069"/>
    <lineage>
        <taxon>Bacteria</taxon>
        <taxon>Pseudomonadati</taxon>
        <taxon>Pseudomonadota</taxon>
        <taxon>Alphaproteobacteria</taxon>
        <taxon>Hyphomicrobiales</taxon>
        <taxon>Methylobacteriaceae</taxon>
        <taxon>Methylorubrum</taxon>
    </lineage>
</organism>
<keyword evidence="3" id="KW-1185">Reference proteome</keyword>
<evidence type="ECO:0000313" key="2">
    <source>
        <dbReference type="EMBL" id="GJE63218.1"/>
    </source>
</evidence>
<dbReference type="EMBL" id="BPRC01000001">
    <property type="protein sequence ID" value="GJE63218.1"/>
    <property type="molecule type" value="Genomic_DNA"/>
</dbReference>
<accession>A0ABQ4U9U7</accession>
<reference evidence="2" key="1">
    <citation type="journal article" date="2021" name="Front. Microbiol.">
        <title>Comprehensive Comparative Genomics and Phenotyping of Methylobacterium Species.</title>
        <authorList>
            <person name="Alessa O."/>
            <person name="Ogura Y."/>
            <person name="Fujitani Y."/>
            <person name="Takami H."/>
            <person name="Hayashi T."/>
            <person name="Sahin N."/>
            <person name="Tani A."/>
        </authorList>
    </citation>
    <scope>NUCLEOTIDE SEQUENCE</scope>
    <source>
        <strain evidence="2">NBRC 15686</strain>
    </source>
</reference>
<protein>
    <recommendedName>
        <fullName evidence="4">Terminase small subunit</fullName>
    </recommendedName>
</protein>
<reference evidence="2" key="2">
    <citation type="submission" date="2021-08" db="EMBL/GenBank/DDBJ databases">
        <authorList>
            <person name="Tani A."/>
            <person name="Ola A."/>
            <person name="Ogura Y."/>
            <person name="Katsura K."/>
            <person name="Hayashi T."/>
        </authorList>
    </citation>
    <scope>NUCLEOTIDE SEQUENCE</scope>
    <source>
        <strain evidence="2">NBRC 15686</strain>
    </source>
</reference>
<proteinExistence type="predicted"/>
<evidence type="ECO:0000313" key="3">
    <source>
        <dbReference type="Proteomes" id="UP001055039"/>
    </source>
</evidence>
<dbReference type="Proteomes" id="UP001055039">
    <property type="component" value="Unassembled WGS sequence"/>
</dbReference>
<feature type="region of interest" description="Disordered" evidence="1">
    <location>
        <begin position="20"/>
        <end position="92"/>
    </location>
</feature>
<comment type="caution">
    <text evidence="2">The sequence shown here is derived from an EMBL/GenBank/DDBJ whole genome shotgun (WGS) entry which is preliminary data.</text>
</comment>
<feature type="compositionally biased region" description="Basic and acidic residues" evidence="1">
    <location>
        <begin position="39"/>
        <end position="59"/>
    </location>
</feature>
<name>A0ABQ4U9U7_9HYPH</name>